<name>A0A8S0TK37_OLEEU</name>
<keyword evidence="1" id="KW-0812">Transmembrane</keyword>
<dbReference type="Proteomes" id="UP000594638">
    <property type="component" value="Unassembled WGS sequence"/>
</dbReference>
<dbReference type="AlphaFoldDB" id="A0A8S0TK37"/>
<accession>A0A8S0TK37</accession>
<reference evidence="2 3" key="1">
    <citation type="submission" date="2019-12" db="EMBL/GenBank/DDBJ databases">
        <authorList>
            <person name="Alioto T."/>
            <person name="Alioto T."/>
            <person name="Gomez Garrido J."/>
        </authorList>
    </citation>
    <scope>NUCLEOTIDE SEQUENCE [LARGE SCALE GENOMIC DNA]</scope>
</reference>
<dbReference type="OrthoDB" id="912640at2759"/>
<keyword evidence="3" id="KW-1185">Reference proteome</keyword>
<sequence>MAVTQYNWINIIFIFSIFFLLISSKVRAIRPLEGEQWQKRTLVIQSLPRGPIPPSGGNPCTYIPGRGGRGHCTLAENEGDFAVHVASVPKVTLHFAAASSKS</sequence>
<evidence type="ECO:0000256" key="1">
    <source>
        <dbReference type="SAM" id="Phobius"/>
    </source>
</evidence>
<proteinExistence type="predicted"/>
<protein>
    <recommendedName>
        <fullName evidence="4">Transmembrane protein</fullName>
    </recommendedName>
</protein>
<dbReference type="PANTHER" id="PTHR33592:SF3">
    <property type="entry name" value="TRANSMEMBRANE PROTEIN"/>
    <property type="match status" value="1"/>
</dbReference>
<gene>
    <name evidence="2" type="ORF">OLEA9_A034022</name>
</gene>
<feature type="transmembrane region" description="Helical" evidence="1">
    <location>
        <begin position="6"/>
        <end position="22"/>
    </location>
</feature>
<dbReference type="PANTHER" id="PTHR33592">
    <property type="entry name" value="TRANSMEMBRANE PROTEIN"/>
    <property type="match status" value="1"/>
</dbReference>
<comment type="caution">
    <text evidence="2">The sequence shown here is derived from an EMBL/GenBank/DDBJ whole genome shotgun (WGS) entry which is preliminary data.</text>
</comment>
<evidence type="ECO:0000313" key="3">
    <source>
        <dbReference type="Proteomes" id="UP000594638"/>
    </source>
</evidence>
<dbReference type="Gramene" id="OE9A034022T1">
    <property type="protein sequence ID" value="OE9A034022C1"/>
    <property type="gene ID" value="OE9A034022"/>
</dbReference>
<keyword evidence="1" id="KW-1133">Transmembrane helix</keyword>
<evidence type="ECO:0008006" key="4">
    <source>
        <dbReference type="Google" id="ProtNLM"/>
    </source>
</evidence>
<evidence type="ECO:0000313" key="2">
    <source>
        <dbReference type="EMBL" id="CAA3005161.1"/>
    </source>
</evidence>
<organism evidence="2 3">
    <name type="scientific">Olea europaea subsp. europaea</name>
    <dbReference type="NCBI Taxonomy" id="158383"/>
    <lineage>
        <taxon>Eukaryota</taxon>
        <taxon>Viridiplantae</taxon>
        <taxon>Streptophyta</taxon>
        <taxon>Embryophyta</taxon>
        <taxon>Tracheophyta</taxon>
        <taxon>Spermatophyta</taxon>
        <taxon>Magnoliopsida</taxon>
        <taxon>eudicotyledons</taxon>
        <taxon>Gunneridae</taxon>
        <taxon>Pentapetalae</taxon>
        <taxon>asterids</taxon>
        <taxon>lamiids</taxon>
        <taxon>Lamiales</taxon>
        <taxon>Oleaceae</taxon>
        <taxon>Oleeae</taxon>
        <taxon>Olea</taxon>
    </lineage>
</organism>
<keyword evidence="1" id="KW-0472">Membrane</keyword>
<dbReference type="EMBL" id="CACTIH010007243">
    <property type="protein sequence ID" value="CAA3005161.1"/>
    <property type="molecule type" value="Genomic_DNA"/>
</dbReference>